<evidence type="ECO:0000313" key="3">
    <source>
        <dbReference type="Proteomes" id="UP000198629"/>
    </source>
</evidence>
<dbReference type="Proteomes" id="UP000198629">
    <property type="component" value="Unassembled WGS sequence"/>
</dbReference>
<sequence>MMRFKHPVTICLALLLAACGSAQQDDLTQFMDETSQTAVPPIEPLPQVQGFSPRQYNTDGTLHDPFVPRKATVQNTFQPDLNRHKEPLEAYPLESLSFVGVMSKQNKVFATIQTPDSLVYQVKPGNYMGEKLGQITALAENRQTAKYELKIKETIQDPITGEWSEQMTTLELQEHQ</sequence>
<name>A0A1G9E2T5_9PROT</name>
<gene>
    <name evidence="2" type="ORF">SAMN05192566_2135</name>
</gene>
<accession>A0A1G9E2T5</accession>
<dbReference type="Pfam" id="PF04351">
    <property type="entry name" value="PilP"/>
    <property type="match status" value="1"/>
</dbReference>
<keyword evidence="3" id="KW-1185">Reference proteome</keyword>
<feature type="chain" id="PRO_5011672892" evidence="1">
    <location>
        <begin position="25"/>
        <end position="176"/>
    </location>
</feature>
<proteinExistence type="predicted"/>
<dbReference type="RefSeq" id="WP_091472131.1">
    <property type="nucleotide sequence ID" value="NZ_FNFX01000004.1"/>
</dbReference>
<keyword evidence="1" id="KW-0732">Signal</keyword>
<dbReference type="PIRSF" id="PIRSF016481">
    <property type="entry name" value="Pilus_assembly_PilP"/>
    <property type="match status" value="1"/>
</dbReference>
<dbReference type="InterPro" id="IPR007446">
    <property type="entry name" value="PilP"/>
</dbReference>
<evidence type="ECO:0000256" key="1">
    <source>
        <dbReference type="SAM" id="SignalP"/>
    </source>
</evidence>
<dbReference type="Gene3D" id="2.30.30.830">
    <property type="match status" value="1"/>
</dbReference>
<feature type="signal peptide" evidence="1">
    <location>
        <begin position="1"/>
        <end position="24"/>
    </location>
</feature>
<dbReference type="PROSITE" id="PS51257">
    <property type="entry name" value="PROKAR_LIPOPROTEIN"/>
    <property type="match status" value="1"/>
</dbReference>
<dbReference type="AlphaFoldDB" id="A0A1G9E2T5"/>
<dbReference type="OrthoDB" id="5296580at2"/>
<evidence type="ECO:0000313" key="2">
    <source>
        <dbReference type="EMBL" id="SDK70445.1"/>
    </source>
</evidence>
<organism evidence="2 3">
    <name type="scientific">Methylophilus rhizosphaerae</name>
    <dbReference type="NCBI Taxonomy" id="492660"/>
    <lineage>
        <taxon>Bacteria</taxon>
        <taxon>Pseudomonadati</taxon>
        <taxon>Pseudomonadota</taxon>
        <taxon>Betaproteobacteria</taxon>
        <taxon>Nitrosomonadales</taxon>
        <taxon>Methylophilaceae</taxon>
        <taxon>Methylophilus</taxon>
    </lineage>
</organism>
<protein>
    <submittedName>
        <fullName evidence="2">Type IV pilus assembly protein PilP</fullName>
    </submittedName>
</protein>
<reference evidence="3" key="1">
    <citation type="submission" date="2016-10" db="EMBL/GenBank/DDBJ databases">
        <authorList>
            <person name="Varghese N."/>
            <person name="Submissions S."/>
        </authorList>
    </citation>
    <scope>NUCLEOTIDE SEQUENCE [LARGE SCALE GENOMIC DNA]</scope>
    <source>
        <strain evidence="3">CBMB127</strain>
    </source>
</reference>
<dbReference type="STRING" id="492660.SAMN05192566_2135"/>
<dbReference type="EMBL" id="FNFX01000004">
    <property type="protein sequence ID" value="SDK70445.1"/>
    <property type="molecule type" value="Genomic_DNA"/>
</dbReference>